<keyword evidence="4" id="KW-0862">Zinc</keyword>
<evidence type="ECO:0000256" key="3">
    <source>
        <dbReference type="ARBA" id="ARBA00022771"/>
    </source>
</evidence>
<dbReference type="InterPro" id="IPR044653">
    <property type="entry name" value="AZF1/2/3-like"/>
</dbReference>
<dbReference type="InterPro" id="IPR036236">
    <property type="entry name" value="Znf_C2H2_sf"/>
</dbReference>
<dbReference type="GO" id="GO:0003700">
    <property type="term" value="F:DNA-binding transcription factor activity"/>
    <property type="evidence" value="ECO:0007669"/>
    <property type="project" value="InterPro"/>
</dbReference>
<feature type="domain" description="C2H2-type" evidence="8">
    <location>
        <begin position="35"/>
        <end position="57"/>
    </location>
</feature>
<reference evidence="9" key="1">
    <citation type="submission" date="2010-04" db="EMBL/GenBank/DDBJ databases">
        <authorList>
            <person name="Reid K.E."/>
            <person name="Liao N."/>
            <person name="Chan S."/>
            <person name="Docking R."/>
            <person name="Taylor G."/>
            <person name="Moore R."/>
            <person name="Mayo M."/>
            <person name="Munro S."/>
            <person name="King J."/>
            <person name="Yanchuk A."/>
            <person name="Holt R."/>
            <person name="Jones S."/>
            <person name="Marra M."/>
            <person name="Ritland C.E."/>
            <person name="Ritland K."/>
            <person name="Bohlmann J."/>
        </authorList>
    </citation>
    <scope>NUCLEOTIDE SEQUENCE</scope>
    <source>
        <tissue evidence="9">Buds collected with no treatment. Collection October 2007</tissue>
    </source>
</reference>
<dbReference type="Gene3D" id="3.30.160.60">
    <property type="entry name" value="Classic Zinc Finger"/>
    <property type="match status" value="1"/>
</dbReference>
<evidence type="ECO:0000256" key="1">
    <source>
        <dbReference type="ARBA" id="ARBA00022723"/>
    </source>
</evidence>
<dbReference type="InterPro" id="IPR013087">
    <property type="entry name" value="Znf_C2H2_type"/>
</dbReference>
<dbReference type="GO" id="GO:0000976">
    <property type="term" value="F:transcription cis-regulatory region binding"/>
    <property type="evidence" value="ECO:0007669"/>
    <property type="project" value="TreeGrafter"/>
</dbReference>
<keyword evidence="5" id="KW-0805">Transcription regulation</keyword>
<keyword evidence="6" id="KW-0804">Transcription</keyword>
<dbReference type="PANTHER" id="PTHR45988:SF18">
    <property type="entry name" value="C2H2-TYPE ZINC FINGER FAMILY PROTEIN"/>
    <property type="match status" value="1"/>
</dbReference>
<keyword evidence="1" id="KW-0479">Metal-binding</keyword>
<dbReference type="PROSITE" id="PS50157">
    <property type="entry name" value="ZINC_FINGER_C2H2_2"/>
    <property type="match status" value="1"/>
</dbReference>
<evidence type="ECO:0000256" key="5">
    <source>
        <dbReference type="ARBA" id="ARBA00023015"/>
    </source>
</evidence>
<protein>
    <recommendedName>
        <fullName evidence="8">C2H2-type domain-containing protein</fullName>
    </recommendedName>
</protein>
<name>D5A8P1_PICSI</name>
<dbReference type="SUPFAM" id="SSF57667">
    <property type="entry name" value="beta-beta-alpha zinc fingers"/>
    <property type="match status" value="1"/>
</dbReference>
<dbReference type="AlphaFoldDB" id="D5A8P1"/>
<organism evidence="9">
    <name type="scientific">Picea sitchensis</name>
    <name type="common">Sitka spruce</name>
    <name type="synonym">Pinus sitchensis</name>
    <dbReference type="NCBI Taxonomy" id="3332"/>
    <lineage>
        <taxon>Eukaryota</taxon>
        <taxon>Viridiplantae</taxon>
        <taxon>Streptophyta</taxon>
        <taxon>Embryophyta</taxon>
        <taxon>Tracheophyta</taxon>
        <taxon>Spermatophyta</taxon>
        <taxon>Pinopsida</taxon>
        <taxon>Pinidae</taxon>
        <taxon>Conifers I</taxon>
        <taxon>Pinales</taxon>
        <taxon>Pinaceae</taxon>
        <taxon>Picea</taxon>
    </lineage>
</organism>
<evidence type="ECO:0000256" key="4">
    <source>
        <dbReference type="ARBA" id="ARBA00022833"/>
    </source>
</evidence>
<proteinExistence type="evidence at transcript level"/>
<dbReference type="GO" id="GO:0008270">
    <property type="term" value="F:zinc ion binding"/>
    <property type="evidence" value="ECO:0007669"/>
    <property type="project" value="UniProtKB-KW"/>
</dbReference>
<accession>D5A8P1</accession>
<dbReference type="SMART" id="SM00355">
    <property type="entry name" value="ZnF_C2H2"/>
    <property type="match status" value="2"/>
</dbReference>
<evidence type="ECO:0000256" key="2">
    <source>
        <dbReference type="ARBA" id="ARBA00022737"/>
    </source>
</evidence>
<keyword evidence="3 7" id="KW-0863">Zinc-finger</keyword>
<evidence type="ECO:0000313" key="9">
    <source>
        <dbReference type="EMBL" id="ADE75910.1"/>
    </source>
</evidence>
<dbReference type="GO" id="GO:0005634">
    <property type="term" value="C:nucleus"/>
    <property type="evidence" value="ECO:0007669"/>
    <property type="project" value="TreeGrafter"/>
</dbReference>
<evidence type="ECO:0000256" key="7">
    <source>
        <dbReference type="PROSITE-ProRule" id="PRU00042"/>
    </source>
</evidence>
<evidence type="ECO:0000259" key="8">
    <source>
        <dbReference type="PROSITE" id="PS50157"/>
    </source>
</evidence>
<sequence>MHSSPAREEERANLSLLIQEVCPELVSVSEKVKGHECSICHKIFPSGQALGGHKRCHWTGDRVTETASSVISTEKQPKAPARNARDLPFDLNELPPVEEEDLEVVPACARSVDKRVKMLGPVINTGFTHVRCIICGCVFTSMECLRTHQIEHALMPAS</sequence>
<evidence type="ECO:0000256" key="6">
    <source>
        <dbReference type="ARBA" id="ARBA00023163"/>
    </source>
</evidence>
<dbReference type="PANTHER" id="PTHR45988">
    <property type="entry name" value="C2H2 TYPE ZINC FINGER TRANSCRIPTION FACTOR FAMILY-RELATED"/>
    <property type="match status" value="1"/>
</dbReference>
<dbReference type="Pfam" id="PF13912">
    <property type="entry name" value="zf-C2H2_6"/>
    <property type="match status" value="1"/>
</dbReference>
<dbReference type="EMBL" id="BT122538">
    <property type="protein sequence ID" value="ADE75910.1"/>
    <property type="molecule type" value="mRNA"/>
</dbReference>
<keyword evidence="2" id="KW-0677">Repeat</keyword>
<dbReference type="PROSITE" id="PS00028">
    <property type="entry name" value="ZINC_FINGER_C2H2_1"/>
    <property type="match status" value="2"/>
</dbReference>